<organism evidence="1">
    <name type="scientific">Medicago truncatula</name>
    <name type="common">Barrel medic</name>
    <name type="synonym">Medicago tribuloides</name>
    <dbReference type="NCBI Taxonomy" id="3880"/>
    <lineage>
        <taxon>Eukaryota</taxon>
        <taxon>Viridiplantae</taxon>
        <taxon>Streptophyta</taxon>
        <taxon>Embryophyta</taxon>
        <taxon>Tracheophyta</taxon>
        <taxon>Spermatophyta</taxon>
        <taxon>Magnoliopsida</taxon>
        <taxon>eudicotyledons</taxon>
        <taxon>Gunneridae</taxon>
        <taxon>Pentapetalae</taxon>
        <taxon>rosids</taxon>
        <taxon>fabids</taxon>
        <taxon>Fabales</taxon>
        <taxon>Fabaceae</taxon>
        <taxon>Papilionoideae</taxon>
        <taxon>50 kb inversion clade</taxon>
        <taxon>NPAAA clade</taxon>
        <taxon>Hologalegina</taxon>
        <taxon>IRL clade</taxon>
        <taxon>Trifolieae</taxon>
        <taxon>Medicago</taxon>
    </lineage>
</organism>
<evidence type="ECO:0000313" key="1">
    <source>
        <dbReference type="EMBL" id="ABN05771.1"/>
    </source>
</evidence>
<proteinExistence type="predicted"/>
<dbReference type="EMBL" id="AC148815">
    <property type="protein sequence ID" value="ABN05771.1"/>
    <property type="molecule type" value="Genomic_DNA"/>
</dbReference>
<accession>A2Q1F5</accession>
<reference evidence="1" key="1">
    <citation type="submission" date="2004-07" db="EMBL/GenBank/DDBJ databases">
        <authorList>
            <person name="Town C.D."/>
        </authorList>
    </citation>
    <scope>NUCLEOTIDE SEQUENCE</scope>
</reference>
<gene>
    <name evidence="1" type="ORF">MtrDRAFT_AC148815g36v2</name>
</gene>
<protein>
    <submittedName>
        <fullName evidence="1">Uncharacterized protein</fullName>
    </submittedName>
</protein>
<sequence length="97" mass="11459">MSRVMTMSTAVVVMEGVGGGEKREWIAVSAYGWLRYDNDNEKECNRYYIYKLGFSTTGGIARTLTNHLSRHTIRWVDKTTREIEVMRQFFFFFQKPF</sequence>
<dbReference type="AlphaFoldDB" id="A2Q1F5"/>
<name>A2Q1F5_MEDTR</name>
<reference evidence="1" key="2">
    <citation type="submission" date="2007-03" db="EMBL/GenBank/DDBJ databases">
        <authorList>
            <consortium name="The International Medicago Genome Annotation Group"/>
        </authorList>
    </citation>
    <scope>NUCLEOTIDE SEQUENCE</scope>
</reference>